<organism evidence="1 2">
    <name type="scientific">Salipiger bermudensis (strain DSM 26914 / JCM 13377 / KCTC 12554 / HTCC2601)</name>
    <name type="common">Pelagibaca bermudensis</name>
    <dbReference type="NCBI Taxonomy" id="314265"/>
    <lineage>
        <taxon>Bacteria</taxon>
        <taxon>Pseudomonadati</taxon>
        <taxon>Pseudomonadota</taxon>
        <taxon>Alphaproteobacteria</taxon>
        <taxon>Rhodobacterales</taxon>
        <taxon>Roseobacteraceae</taxon>
        <taxon>Salipiger</taxon>
    </lineage>
</organism>
<evidence type="ECO:0000313" key="1">
    <source>
        <dbReference type="EMBL" id="EAU48563.1"/>
    </source>
</evidence>
<protein>
    <submittedName>
        <fullName evidence="1">Uncharacterized protein</fullName>
    </submittedName>
</protein>
<reference evidence="1 2" key="1">
    <citation type="journal article" date="2010" name="J. Bacteriol.">
        <title>Genome sequences of Pelagibaca bermudensis HTCC2601T and Maritimibacter alkaliphilus HTCC2654T, the type strains of two marine Roseobacter genera.</title>
        <authorList>
            <person name="Thrash J.C."/>
            <person name="Cho J.C."/>
            <person name="Ferriera S."/>
            <person name="Johnson J."/>
            <person name="Vergin K.L."/>
            <person name="Giovannoni S.J."/>
        </authorList>
    </citation>
    <scope>NUCLEOTIDE SEQUENCE [LARGE SCALE GENOMIC DNA]</scope>
    <source>
        <strain evidence="2">DSM 26914 / JCM 13377 / KCTC 12554 / HTCC2601</strain>
    </source>
</reference>
<evidence type="ECO:0000313" key="2">
    <source>
        <dbReference type="Proteomes" id="UP000006230"/>
    </source>
</evidence>
<dbReference type="Proteomes" id="UP000006230">
    <property type="component" value="Unassembled WGS sequence"/>
</dbReference>
<keyword evidence="2" id="KW-1185">Reference proteome</keyword>
<dbReference type="AlphaFoldDB" id="Q0FWI9"/>
<accession>Q0FWI9</accession>
<gene>
    <name evidence="1" type="ORF">R2601_03283</name>
</gene>
<name>Q0FWI9_SALBH</name>
<comment type="caution">
    <text evidence="1">The sequence shown here is derived from an EMBL/GenBank/DDBJ whole genome shotgun (WGS) entry which is preliminary data.</text>
</comment>
<dbReference type="HOGENOM" id="CLU_3390697_0_0_5"/>
<dbReference type="EMBL" id="AATQ01000001">
    <property type="protein sequence ID" value="EAU48563.1"/>
    <property type="molecule type" value="Genomic_DNA"/>
</dbReference>
<proteinExistence type="predicted"/>
<dbReference type="STRING" id="314265.R2601_03283"/>
<sequence length="32" mass="3638">MWRGPFPLGRRICHINIDDTLSAAAKRSRLSV</sequence>